<keyword evidence="1" id="KW-0732">Signal</keyword>
<dbReference type="Pfam" id="PF10626">
    <property type="entry name" value="TraO"/>
    <property type="match status" value="1"/>
</dbReference>
<sequence length="189" mass="20841">MLRIITCICLCFLGGSIAQAQRLLPKQKGISLSWVAPAEAFTSSFSDDFGVQLGYSINAKRGNYKHFAFEYQRRLYPYKSLNIPVERYIGAGGYSFALVSDSSKTVALNLGVEALLGYEVVNHSKSLLPDGALLKNENNFLYGAQIGLQVETYLSDHFLVLCSGKVAALWGSSFELLRPCATVGLRYMF</sequence>
<accession>A0A1H3A1R1</accession>
<evidence type="ECO:0000313" key="2">
    <source>
        <dbReference type="EMBL" id="SDX23710.1"/>
    </source>
</evidence>
<dbReference type="RefSeq" id="WP_016419926.1">
    <property type="nucleotide sequence ID" value="NZ_FNND01000025.1"/>
</dbReference>
<feature type="chain" id="PRO_5028955043" evidence="1">
    <location>
        <begin position="21"/>
        <end position="189"/>
    </location>
</feature>
<keyword evidence="3" id="KW-1185">Reference proteome</keyword>
<dbReference type="Proteomes" id="UP000182771">
    <property type="component" value="Unassembled WGS sequence"/>
</dbReference>
<dbReference type="GeneID" id="85018377"/>
<gene>
    <name evidence="2" type="ORF">SAMN05444420_1252</name>
</gene>
<proteinExistence type="predicted"/>
<evidence type="ECO:0000313" key="3">
    <source>
        <dbReference type="Proteomes" id="UP000182771"/>
    </source>
</evidence>
<dbReference type="AlphaFoldDB" id="A0A1H3A1R1"/>
<reference evidence="2 3" key="1">
    <citation type="submission" date="2016-10" db="EMBL/GenBank/DDBJ databases">
        <authorList>
            <person name="Varghese N."/>
            <person name="Submissions S."/>
        </authorList>
    </citation>
    <scope>NUCLEOTIDE SEQUENCE [LARGE SCALE GENOMIC DNA]</scope>
    <source>
        <strain evidence="2 3">DSM 11449</strain>
    </source>
</reference>
<evidence type="ECO:0000256" key="1">
    <source>
        <dbReference type="SAM" id="SignalP"/>
    </source>
</evidence>
<feature type="signal peptide" evidence="1">
    <location>
        <begin position="1"/>
        <end position="20"/>
    </location>
</feature>
<organism evidence="2 3">
    <name type="scientific">Capnocytophaga granulosa</name>
    <dbReference type="NCBI Taxonomy" id="45242"/>
    <lineage>
        <taxon>Bacteria</taxon>
        <taxon>Pseudomonadati</taxon>
        <taxon>Bacteroidota</taxon>
        <taxon>Flavobacteriia</taxon>
        <taxon>Flavobacteriales</taxon>
        <taxon>Flavobacteriaceae</taxon>
        <taxon>Capnocytophaga</taxon>
    </lineage>
</organism>
<dbReference type="InterPro" id="IPR018899">
    <property type="entry name" value="Conjug_transposon_Tra0"/>
</dbReference>
<dbReference type="EMBL" id="FNND01000025">
    <property type="protein sequence ID" value="SDX23710.1"/>
    <property type="molecule type" value="Genomic_DNA"/>
</dbReference>
<protein>
    <submittedName>
        <fullName evidence="2">Conjugative transposon protein TraO</fullName>
    </submittedName>
</protein>
<name>A0A1H3A1R1_9FLAO</name>
<comment type="caution">
    <text evidence="2">The sequence shown here is derived from an EMBL/GenBank/DDBJ whole genome shotgun (WGS) entry which is preliminary data.</text>
</comment>